<evidence type="ECO:0000313" key="6">
    <source>
        <dbReference type="Proteomes" id="UP001595526"/>
    </source>
</evidence>
<keyword evidence="6" id="KW-1185">Reference proteome</keyword>
<gene>
    <name evidence="5" type="ORF">ACFOET_19710</name>
</gene>
<dbReference type="PANTHER" id="PTHR33204">
    <property type="entry name" value="TRANSCRIPTIONAL REGULATOR, MARR FAMILY"/>
    <property type="match status" value="1"/>
</dbReference>
<dbReference type="PANTHER" id="PTHR33204:SF29">
    <property type="entry name" value="TRANSCRIPTIONAL REGULATOR"/>
    <property type="match status" value="1"/>
</dbReference>
<comment type="caution">
    <text evidence="5">The sequence shown here is derived from an EMBL/GenBank/DDBJ whole genome shotgun (WGS) entry which is preliminary data.</text>
</comment>
<name>A0ABV7JS77_9SPHI</name>
<proteinExistence type="predicted"/>
<keyword evidence="3" id="KW-0804">Transcription</keyword>
<evidence type="ECO:0000259" key="4">
    <source>
        <dbReference type="PROSITE" id="PS51118"/>
    </source>
</evidence>
<dbReference type="Gene3D" id="1.10.10.10">
    <property type="entry name" value="Winged helix-like DNA-binding domain superfamily/Winged helix DNA-binding domain"/>
    <property type="match status" value="1"/>
</dbReference>
<dbReference type="InterPro" id="IPR036388">
    <property type="entry name" value="WH-like_DNA-bd_sf"/>
</dbReference>
<dbReference type="InterPro" id="IPR002577">
    <property type="entry name" value="HTH_HxlR"/>
</dbReference>
<dbReference type="InterPro" id="IPR036390">
    <property type="entry name" value="WH_DNA-bd_sf"/>
</dbReference>
<dbReference type="SUPFAM" id="SSF46785">
    <property type="entry name" value="Winged helix' DNA-binding domain"/>
    <property type="match status" value="1"/>
</dbReference>
<accession>A0ABV7JS77</accession>
<reference evidence="6" key="1">
    <citation type="journal article" date="2019" name="Int. J. Syst. Evol. Microbiol.">
        <title>The Global Catalogue of Microorganisms (GCM) 10K type strain sequencing project: providing services to taxonomists for standard genome sequencing and annotation.</title>
        <authorList>
            <consortium name="The Broad Institute Genomics Platform"/>
            <consortium name="The Broad Institute Genome Sequencing Center for Infectious Disease"/>
            <person name="Wu L."/>
            <person name="Ma J."/>
        </authorList>
    </citation>
    <scope>NUCLEOTIDE SEQUENCE [LARGE SCALE GENOMIC DNA]</scope>
    <source>
        <strain evidence="6">KCTC 52416</strain>
    </source>
</reference>
<dbReference type="RefSeq" id="WP_379025882.1">
    <property type="nucleotide sequence ID" value="NZ_JBHRTA010000061.1"/>
</dbReference>
<dbReference type="Pfam" id="PF01638">
    <property type="entry name" value="HxlR"/>
    <property type="match status" value="1"/>
</dbReference>
<evidence type="ECO:0000256" key="1">
    <source>
        <dbReference type="ARBA" id="ARBA00023015"/>
    </source>
</evidence>
<evidence type="ECO:0000256" key="3">
    <source>
        <dbReference type="ARBA" id="ARBA00023163"/>
    </source>
</evidence>
<sequence length="119" mass="13761">MMNEFTYDNRLYYHPIEFAMAHIGGTWKIPILLCLRNGPMRYGDLKTAIPRISHKMLITQLRELEEKKMLTRHTFQEKPPRVEYQLTALAQGALPVVDQLAEYGISLMKQVGIDCPTVL</sequence>
<dbReference type="Proteomes" id="UP001595526">
    <property type="component" value="Unassembled WGS sequence"/>
</dbReference>
<organism evidence="5 6">
    <name type="scientific">Parapedobacter deserti</name>
    <dbReference type="NCBI Taxonomy" id="1912957"/>
    <lineage>
        <taxon>Bacteria</taxon>
        <taxon>Pseudomonadati</taxon>
        <taxon>Bacteroidota</taxon>
        <taxon>Sphingobacteriia</taxon>
        <taxon>Sphingobacteriales</taxon>
        <taxon>Sphingobacteriaceae</taxon>
        <taxon>Parapedobacter</taxon>
    </lineage>
</organism>
<dbReference type="PROSITE" id="PS51118">
    <property type="entry name" value="HTH_HXLR"/>
    <property type="match status" value="1"/>
</dbReference>
<protein>
    <submittedName>
        <fullName evidence="5">Winged helix-turn-helix transcriptional regulator</fullName>
    </submittedName>
</protein>
<dbReference type="EMBL" id="JBHRTA010000061">
    <property type="protein sequence ID" value="MFC3199855.1"/>
    <property type="molecule type" value="Genomic_DNA"/>
</dbReference>
<feature type="domain" description="HTH hxlR-type" evidence="4">
    <location>
        <begin position="14"/>
        <end position="112"/>
    </location>
</feature>
<keyword evidence="2" id="KW-0238">DNA-binding</keyword>
<keyword evidence="1" id="KW-0805">Transcription regulation</keyword>
<evidence type="ECO:0000313" key="5">
    <source>
        <dbReference type="EMBL" id="MFC3199855.1"/>
    </source>
</evidence>
<evidence type="ECO:0000256" key="2">
    <source>
        <dbReference type="ARBA" id="ARBA00023125"/>
    </source>
</evidence>